<dbReference type="AlphaFoldDB" id="F8NP19"/>
<accession>F8NP19</accession>
<sequence length="150" mass="16741">MAALVETGFIWFCQCSHTEFHHSCLCSFAAEPARAHRPSTEPRPGAFVFTTEVVDGEAKRDFSTVTDMEWDKFYSEVAKLIKDHSKEDQLAYKVSGDTGKPLYMNNEHNFKAAMERVANKANVTLGVYKPGNKGVSSNKAVSDKPVYGWV</sequence>
<proteinExistence type="predicted"/>
<reference evidence="1" key="1">
    <citation type="submission" date="2011-04" db="EMBL/GenBank/DDBJ databases">
        <title>Evolution of plant cell wall degrading machinery underlies the functional diversity of forest fungi.</title>
        <authorList>
            <consortium name="US DOE Joint Genome Institute (JGI-PGF)"/>
            <person name="Eastwood D.C."/>
            <person name="Floudas D."/>
            <person name="Binder M."/>
            <person name="Majcherczyk A."/>
            <person name="Schneider P."/>
            <person name="Aerts A."/>
            <person name="Asiegbu F.O."/>
            <person name="Baker S.E."/>
            <person name="Barry K."/>
            <person name="Bendiksby M."/>
            <person name="Blumentritt M."/>
            <person name="Coutinho P.M."/>
            <person name="Cullen D."/>
            <person name="Cullen D."/>
            <person name="Gathman A."/>
            <person name="Goodell B."/>
            <person name="Henrissat B."/>
            <person name="Ihrmark K."/>
            <person name="Kauserud H."/>
            <person name="Kohler A."/>
            <person name="LaButti K."/>
            <person name="Lapidus A."/>
            <person name="Lavin J.L."/>
            <person name="Lee Y.-H."/>
            <person name="Lindquist E."/>
            <person name="Lilly W."/>
            <person name="Lucas S."/>
            <person name="Morin E."/>
            <person name="Murat C."/>
            <person name="Oguiza J.A."/>
            <person name="Park J."/>
            <person name="Pisabarro A.G."/>
            <person name="Riley R."/>
            <person name="Rosling A."/>
            <person name="Salamov A."/>
            <person name="Schmidt O."/>
            <person name="Schmutz J."/>
            <person name="Skrede I."/>
            <person name="Stenlid J."/>
            <person name="Wiebenga A."/>
            <person name="Xie X."/>
            <person name="Kues U."/>
            <person name="Hibbett D.S."/>
            <person name="Hoffmeister D."/>
            <person name="Hogberg N."/>
            <person name="Martin F."/>
            <person name="Grigoriev I.V."/>
            <person name="Watkinson S.C."/>
        </authorList>
    </citation>
    <scope>NUCLEOTIDE SEQUENCE</scope>
    <source>
        <strain evidence="1">S7.9</strain>
    </source>
</reference>
<protein>
    <submittedName>
        <fullName evidence="1">Uncharacterized protein</fullName>
    </submittedName>
</protein>
<dbReference type="EMBL" id="GL945431">
    <property type="protein sequence ID" value="EGO27104.1"/>
    <property type="molecule type" value="Genomic_DNA"/>
</dbReference>
<gene>
    <name evidence="1" type="ORF">SERLADRAFT_434871</name>
</gene>
<evidence type="ECO:0000313" key="1">
    <source>
        <dbReference type="EMBL" id="EGO27104.1"/>
    </source>
</evidence>
<dbReference type="KEGG" id="sla:SERLADRAFT_434871"/>
<dbReference type="GeneID" id="18814470"/>
<organism>
    <name type="scientific">Serpula lacrymans var. lacrymans (strain S7.9)</name>
    <name type="common">Dry rot fungus</name>
    <dbReference type="NCBI Taxonomy" id="578457"/>
    <lineage>
        <taxon>Eukaryota</taxon>
        <taxon>Fungi</taxon>
        <taxon>Dikarya</taxon>
        <taxon>Basidiomycota</taxon>
        <taxon>Agaricomycotina</taxon>
        <taxon>Agaricomycetes</taxon>
        <taxon>Agaricomycetidae</taxon>
        <taxon>Boletales</taxon>
        <taxon>Coniophorineae</taxon>
        <taxon>Serpulaceae</taxon>
        <taxon>Serpula</taxon>
    </lineage>
</organism>
<dbReference type="HOGENOM" id="CLU_1741685_0_0_1"/>
<dbReference type="RefSeq" id="XP_007315195.1">
    <property type="nucleotide sequence ID" value="XM_007315133.1"/>
</dbReference>
<dbReference type="Proteomes" id="UP000008064">
    <property type="component" value="Unassembled WGS sequence"/>
</dbReference>
<dbReference type="OrthoDB" id="3237716at2759"/>
<name>F8NP19_SERL9</name>